<protein>
    <submittedName>
        <fullName evidence="2">Uncharacterized protein</fullName>
    </submittedName>
</protein>
<comment type="caution">
    <text evidence="2">The sequence shown here is derived from an EMBL/GenBank/DDBJ whole genome shotgun (WGS) entry which is preliminary data.</text>
</comment>
<name>A0A9P8QAI9_WICPI</name>
<accession>A0A9P8QAI9</accession>
<dbReference type="AlphaFoldDB" id="A0A9P8QAI9"/>
<evidence type="ECO:0000313" key="3">
    <source>
        <dbReference type="Proteomes" id="UP000774326"/>
    </source>
</evidence>
<feature type="compositionally biased region" description="Acidic residues" evidence="1">
    <location>
        <begin position="182"/>
        <end position="213"/>
    </location>
</feature>
<reference evidence="2" key="1">
    <citation type="journal article" date="2021" name="Open Biol.">
        <title>Shared evolutionary footprints suggest mitochondrial oxidative damage underlies multiple complex I losses in fungi.</title>
        <authorList>
            <person name="Schikora-Tamarit M.A."/>
            <person name="Marcet-Houben M."/>
            <person name="Nosek J."/>
            <person name="Gabaldon T."/>
        </authorList>
    </citation>
    <scope>NUCLEOTIDE SEQUENCE</scope>
    <source>
        <strain evidence="2">CBS2887</strain>
    </source>
</reference>
<organism evidence="2 3">
    <name type="scientific">Wickerhamomyces pijperi</name>
    <name type="common">Yeast</name>
    <name type="synonym">Pichia pijperi</name>
    <dbReference type="NCBI Taxonomy" id="599730"/>
    <lineage>
        <taxon>Eukaryota</taxon>
        <taxon>Fungi</taxon>
        <taxon>Dikarya</taxon>
        <taxon>Ascomycota</taxon>
        <taxon>Saccharomycotina</taxon>
        <taxon>Saccharomycetes</taxon>
        <taxon>Phaffomycetales</taxon>
        <taxon>Wickerhamomycetaceae</taxon>
        <taxon>Wickerhamomyces</taxon>
    </lineage>
</organism>
<reference evidence="2" key="2">
    <citation type="submission" date="2021-01" db="EMBL/GenBank/DDBJ databases">
        <authorList>
            <person name="Schikora-Tamarit M.A."/>
        </authorList>
    </citation>
    <scope>NUCLEOTIDE SEQUENCE</scope>
    <source>
        <strain evidence="2">CBS2887</strain>
    </source>
</reference>
<dbReference type="EMBL" id="JAEUBG010001046">
    <property type="protein sequence ID" value="KAH3687007.1"/>
    <property type="molecule type" value="Genomic_DNA"/>
</dbReference>
<feature type="compositionally biased region" description="Acidic residues" evidence="1">
    <location>
        <begin position="113"/>
        <end position="137"/>
    </location>
</feature>
<feature type="compositionally biased region" description="Basic and acidic residues" evidence="1">
    <location>
        <begin position="149"/>
        <end position="181"/>
    </location>
</feature>
<evidence type="ECO:0000256" key="1">
    <source>
        <dbReference type="SAM" id="MobiDB-lite"/>
    </source>
</evidence>
<gene>
    <name evidence="2" type="ORF">WICPIJ_002032</name>
</gene>
<evidence type="ECO:0000313" key="2">
    <source>
        <dbReference type="EMBL" id="KAH3687007.1"/>
    </source>
</evidence>
<dbReference type="Proteomes" id="UP000774326">
    <property type="component" value="Unassembled WGS sequence"/>
</dbReference>
<feature type="region of interest" description="Disordered" evidence="1">
    <location>
        <begin position="95"/>
        <end position="214"/>
    </location>
</feature>
<keyword evidence="3" id="KW-1185">Reference proteome</keyword>
<proteinExistence type="predicted"/>
<feature type="compositionally biased region" description="Acidic residues" evidence="1">
    <location>
        <begin position="95"/>
        <end position="105"/>
    </location>
</feature>
<sequence length="339" mass="39607">MLDQKVLRALSIYLLLNTPFLQIHVLAAEDSSLSLEEQHSNLARLYAQGFKSEETYHNHEGEDDDTLSLQSTQFEFDQDEEDENSHSLFVFDQDSEETEDALDPQEDVHTEDSDSDAISEEIEDSEDSDDVLFEDVYQESRSHPHRRINKDMNNELRDQNPGTTDDHEKKTTQDEDIHDELVYEDSTDDESEDTEDGEIDDYEDEEEDEDYEESVSYIHTVDTDVFFQGTFDYEAADFEVDSDEYEENDLYVDFQDSDDDSEEAITFDELLDKTPFNTDDLRKKFRVLFRISVKDYEDEDEDGKVTISGQPEYFNDTYSDIPHSRNKLIIKFPYGPITE</sequence>